<protein>
    <submittedName>
        <fullName evidence="2">Conjugal transfer protein TraL</fullName>
    </submittedName>
</protein>
<proteinExistence type="predicted"/>
<feature type="transmembrane region" description="Helical" evidence="1">
    <location>
        <begin position="143"/>
        <end position="164"/>
    </location>
</feature>
<feature type="transmembrane region" description="Helical" evidence="1">
    <location>
        <begin position="256"/>
        <end position="274"/>
    </location>
</feature>
<evidence type="ECO:0000313" key="3">
    <source>
        <dbReference type="Proteomes" id="UP000661435"/>
    </source>
</evidence>
<keyword evidence="1" id="KW-0812">Transmembrane</keyword>
<dbReference type="AlphaFoldDB" id="A0A8J6J480"/>
<feature type="transmembrane region" description="Helical" evidence="1">
    <location>
        <begin position="428"/>
        <end position="446"/>
    </location>
</feature>
<name>A0A8J6J480_9FIRM</name>
<gene>
    <name evidence="2" type="ORF">H8S57_01055</name>
</gene>
<feature type="transmembrane region" description="Helical" evidence="1">
    <location>
        <begin position="316"/>
        <end position="336"/>
    </location>
</feature>
<dbReference type="EMBL" id="JACOPP010000001">
    <property type="protein sequence ID" value="MBC5732316.1"/>
    <property type="molecule type" value="Genomic_DNA"/>
</dbReference>
<evidence type="ECO:0000313" key="2">
    <source>
        <dbReference type="EMBL" id="MBC5732316.1"/>
    </source>
</evidence>
<dbReference type="Proteomes" id="UP000661435">
    <property type="component" value="Unassembled WGS sequence"/>
</dbReference>
<keyword evidence="1" id="KW-1133">Transmembrane helix</keyword>
<reference evidence="2" key="1">
    <citation type="submission" date="2020-08" db="EMBL/GenBank/DDBJ databases">
        <title>Genome public.</title>
        <authorList>
            <person name="Liu C."/>
            <person name="Sun Q."/>
        </authorList>
    </citation>
    <scope>NUCLEOTIDE SEQUENCE</scope>
    <source>
        <strain evidence="2">NSJ-51</strain>
    </source>
</reference>
<organism evidence="2 3">
    <name type="scientific">Lawsonibacter hominis</name>
    <dbReference type="NCBI Taxonomy" id="2763053"/>
    <lineage>
        <taxon>Bacteria</taxon>
        <taxon>Bacillati</taxon>
        <taxon>Bacillota</taxon>
        <taxon>Clostridia</taxon>
        <taxon>Eubacteriales</taxon>
        <taxon>Oscillospiraceae</taxon>
        <taxon>Lawsonibacter</taxon>
    </lineage>
</organism>
<keyword evidence="3" id="KW-1185">Reference proteome</keyword>
<sequence length="455" mass="49376">MSSQPLSPRPSLRALFCAGTGLALLLLSLVPVLGLTRGSAGARCAVFLLLAAIAAGAAVPLALRRFPAGWLLTALLPIGLAFFLRALLLDYVTPDYETFLSQWAQAFRENGGFAAVRLPIGNYNAPYLYFLAAISYLPVPDLYLIKLFSILFDVVLAWGGLRLVRRFCPPDSIRPLVCFCLLLLLPTVVLNGSCWGQCDSLYGALTLHALACALEQRPKSSLALLGVAFSFKLQTVFLLPLWGALWLMGRLKFRHLFCFPAAYGVTILPALLLGKPLGDILGVYLGQTQEGVGSLCYNAATVFSFLPYDAQVDETLGAKLGIAAALLLALTLLALLRRRRKTADETALLAAAAVMAIGVPFLLPYMHDRYFFLADVLTLAWACALPRRWYCAVLVQLSSLSAYAVYLRQRYTLILSLGGRTYVMLAEALLMLAALILALLALFARLRPVAGPSAR</sequence>
<feature type="transmembrane region" description="Helical" evidence="1">
    <location>
        <begin position="348"/>
        <end position="367"/>
    </location>
</feature>
<keyword evidence="1" id="KW-0472">Membrane</keyword>
<feature type="transmembrane region" description="Helical" evidence="1">
    <location>
        <begin position="70"/>
        <end position="88"/>
    </location>
</feature>
<evidence type="ECO:0000256" key="1">
    <source>
        <dbReference type="SAM" id="Phobius"/>
    </source>
</evidence>
<accession>A0A8J6J480</accession>
<feature type="transmembrane region" description="Helical" evidence="1">
    <location>
        <begin position="12"/>
        <end position="34"/>
    </location>
</feature>
<dbReference type="RefSeq" id="WP_186906215.1">
    <property type="nucleotide sequence ID" value="NZ_JACOPP010000001.1"/>
</dbReference>
<feature type="transmembrane region" description="Helical" evidence="1">
    <location>
        <begin position="176"/>
        <end position="202"/>
    </location>
</feature>
<feature type="transmembrane region" description="Helical" evidence="1">
    <location>
        <begin position="222"/>
        <end position="244"/>
    </location>
</feature>
<comment type="caution">
    <text evidence="2">The sequence shown here is derived from an EMBL/GenBank/DDBJ whole genome shotgun (WGS) entry which is preliminary data.</text>
</comment>
<feature type="transmembrane region" description="Helical" evidence="1">
    <location>
        <begin position="40"/>
        <end position="63"/>
    </location>
</feature>